<dbReference type="EC" id="1.4.3.-" evidence="15"/>
<organism evidence="19 20">
    <name type="scientific">Trichomonascus ciferrii</name>
    <dbReference type="NCBI Taxonomy" id="44093"/>
    <lineage>
        <taxon>Eukaryota</taxon>
        <taxon>Fungi</taxon>
        <taxon>Dikarya</taxon>
        <taxon>Ascomycota</taxon>
        <taxon>Saccharomycotina</taxon>
        <taxon>Dipodascomycetes</taxon>
        <taxon>Dipodascales</taxon>
        <taxon>Trichomonascaceae</taxon>
        <taxon>Trichomonascus</taxon>
        <taxon>Trichomonascus ciferrii complex</taxon>
    </lineage>
</organism>
<dbReference type="SUPFAM" id="SSF54416">
    <property type="entry name" value="Amine oxidase N-terminal region"/>
    <property type="match status" value="2"/>
</dbReference>
<evidence type="ECO:0000259" key="16">
    <source>
        <dbReference type="Pfam" id="PF01179"/>
    </source>
</evidence>
<comment type="cofactor">
    <cofactor evidence="2">
        <name>Mn(2+)</name>
        <dbReference type="ChEBI" id="CHEBI:29035"/>
    </cofactor>
</comment>
<feature type="domain" description="Copper amine oxidase N2-terminal" evidence="17">
    <location>
        <begin position="19"/>
        <end position="101"/>
    </location>
</feature>
<dbReference type="InterPro" id="IPR016182">
    <property type="entry name" value="Cu_amine_oxidase_N-reg"/>
</dbReference>
<keyword evidence="9 15" id="KW-0186">Copper</keyword>
<keyword evidence="6 15" id="KW-0479">Metal-binding</keyword>
<proteinExistence type="inferred from homology"/>
<evidence type="ECO:0000256" key="4">
    <source>
        <dbReference type="ARBA" id="ARBA00007983"/>
    </source>
</evidence>
<dbReference type="FunFam" id="3.10.450.40:FF:000014">
    <property type="entry name" value="Peroxisomal primary amine oxidase"/>
    <property type="match status" value="1"/>
</dbReference>
<evidence type="ECO:0000256" key="7">
    <source>
        <dbReference type="ARBA" id="ARBA00022772"/>
    </source>
</evidence>
<sequence>MDRLQQLAMHATSSAMAAHPLDPLSPGELKQAAGIIRNAYSNKQISFNTVTLREPEKSVLTRWLEKPTVFTRPPREAYFVILEEGVKGVIEGVISLTENKMVYSAISTNVQPILTVEDLGSVEEIMRRDPNVIEQCRISGIDDMSKVYCDPWTIGYDERWGSSRRLQQAFMYYREDEDDSQYSHPFDFTPIFDANEKRIIYIDVPPVRRPIKKNIPHANFNPKDVQATTGFRDPIKPISITQPEGVNFKLNGNVMDWQNFKFHIGFNYREGIVLNDIQFNDHGNLRPIFHRLSLAEMVVPYGNPEHPHQRKHAFDLGEYGAGYMTNPLALGCDCKGVIHYLDGHFINSKGEPITVKNSVCIHEEDDGVLFKHSDFRDNFTTSIVTRGTKLVISQIFTAANYEYMVYWIFHQDGTIQLEIKLTGILNTFAMNFDEDTKGWGTQVYPGVNAHNHQHLFSVRIHPSVDGHDGNSCAVADAAVPDHPVGSPENYYGNAFYAKRKVFKTSGESQTDYDGTTSRTWEFFNPNKENPYSHKNPSYKLVSRECPVLLPKKGSLVWKRAGFARHHMQVVPYTDDNFYPAGQHVPQTSGEPTRGITEWIGDGTSRIENTEIVAYHTMGITHFPSPEDFPIMPAETMTMLLRPRHFFTQNPALDVPPSHAMTTSGARALTNGEIKSLTDQTSKLAFSQTASSSCCLSTSKTAATVSSCKCANNGLSCNCEFNCTCCNH</sequence>
<dbReference type="GO" id="GO:0048038">
    <property type="term" value="F:quinone binding"/>
    <property type="evidence" value="ECO:0007669"/>
    <property type="project" value="InterPro"/>
</dbReference>
<comment type="cofactor">
    <cofactor evidence="1">
        <name>Cu cation</name>
        <dbReference type="ChEBI" id="CHEBI:23378"/>
    </cofactor>
</comment>
<dbReference type="InterPro" id="IPR049948">
    <property type="entry name" value="Cu_Am_ox_TPQ-bd"/>
</dbReference>
<keyword evidence="10" id="KW-1015">Disulfide bond</keyword>
<keyword evidence="7 13" id="KW-0801">TPQ</keyword>
<dbReference type="Pfam" id="PF02728">
    <property type="entry name" value="Cu_amine_oxidN3"/>
    <property type="match status" value="1"/>
</dbReference>
<keyword evidence="8 15" id="KW-0560">Oxidoreductase</keyword>
<dbReference type="InterPro" id="IPR015798">
    <property type="entry name" value="Cu_amine_oxidase_C"/>
</dbReference>
<evidence type="ECO:0000259" key="17">
    <source>
        <dbReference type="Pfam" id="PF02727"/>
    </source>
</evidence>
<evidence type="ECO:0000256" key="13">
    <source>
        <dbReference type="PIRSR" id="PIRSR600269-50"/>
    </source>
</evidence>
<evidence type="ECO:0000256" key="9">
    <source>
        <dbReference type="ARBA" id="ARBA00023008"/>
    </source>
</evidence>
<dbReference type="InterPro" id="IPR000269">
    <property type="entry name" value="Cu_amine_oxidase"/>
</dbReference>
<dbReference type="InterPro" id="IPR015800">
    <property type="entry name" value="Cu_amine_oxidase_N2"/>
</dbReference>
<dbReference type="Pfam" id="PF01179">
    <property type="entry name" value="Cu_amine_oxid"/>
    <property type="match status" value="1"/>
</dbReference>
<comment type="subunit">
    <text evidence="5">Homodimer.</text>
</comment>
<dbReference type="VEuPathDB" id="FungiDB:TRICI_005222"/>
<evidence type="ECO:0000256" key="5">
    <source>
        <dbReference type="ARBA" id="ARBA00011738"/>
    </source>
</evidence>
<evidence type="ECO:0000256" key="11">
    <source>
        <dbReference type="ARBA" id="ARBA00023211"/>
    </source>
</evidence>
<keyword evidence="20" id="KW-1185">Reference proteome</keyword>
<feature type="domain" description="Copper amine oxidase catalytic" evidence="16">
    <location>
        <begin position="239"/>
        <end position="652"/>
    </location>
</feature>
<evidence type="ECO:0000256" key="14">
    <source>
        <dbReference type="PIRSR" id="PIRSR600269-51"/>
    </source>
</evidence>
<comment type="cofactor">
    <cofactor evidence="3">
        <name>Zn(2+)</name>
        <dbReference type="ChEBI" id="CHEBI:29105"/>
    </cofactor>
</comment>
<keyword evidence="11" id="KW-0464">Manganese</keyword>
<gene>
    <name evidence="19" type="ORF">TRICI_005222</name>
</gene>
<dbReference type="Gene3D" id="2.70.98.20">
    <property type="entry name" value="Copper amine oxidase, catalytic domain"/>
    <property type="match status" value="1"/>
</dbReference>
<evidence type="ECO:0000256" key="6">
    <source>
        <dbReference type="ARBA" id="ARBA00022723"/>
    </source>
</evidence>
<comment type="PTM">
    <text evidence="14 15">Topaquinone (TPQ) is generated by copper-dependent autoxidation of a specific tyrosyl residue.</text>
</comment>
<evidence type="ECO:0000256" key="1">
    <source>
        <dbReference type="ARBA" id="ARBA00001935"/>
    </source>
</evidence>
<dbReference type="PANTHER" id="PTHR10638">
    <property type="entry name" value="COPPER AMINE OXIDASE"/>
    <property type="match status" value="1"/>
</dbReference>
<dbReference type="InterPro" id="IPR049947">
    <property type="entry name" value="Cu_Am_Ox_Cu-bd"/>
</dbReference>
<comment type="caution">
    <text evidence="19">The sequence shown here is derived from an EMBL/GenBank/DDBJ whole genome shotgun (WGS) entry which is preliminary data.</text>
</comment>
<dbReference type="GO" id="GO:0009308">
    <property type="term" value="P:amine metabolic process"/>
    <property type="evidence" value="ECO:0007669"/>
    <property type="project" value="UniProtKB-UniRule"/>
</dbReference>
<dbReference type="Pfam" id="PF02727">
    <property type="entry name" value="Cu_amine_oxidN2"/>
    <property type="match status" value="1"/>
</dbReference>
<evidence type="ECO:0000256" key="12">
    <source>
        <dbReference type="ARBA" id="ARBA00048032"/>
    </source>
</evidence>
<evidence type="ECO:0000313" key="19">
    <source>
        <dbReference type="EMBL" id="KAA8905862.1"/>
    </source>
</evidence>
<dbReference type="OrthoDB" id="5379943at2759"/>
<reference evidence="19" key="1">
    <citation type="journal article" date="2019" name="G3 (Bethesda)">
        <title>Genome Assemblies of Two Rare Opportunistic Yeast Pathogens: Diutina rugosa (syn. Candida rugosa) and Trichomonascus ciferrii (syn. Candida ciferrii).</title>
        <authorList>
            <person name="Mixao V."/>
            <person name="Saus E."/>
            <person name="Hansen A.P."/>
            <person name="Lass-Florl C."/>
            <person name="Gabaldon T."/>
        </authorList>
    </citation>
    <scope>NUCLEOTIDE SEQUENCE</scope>
    <source>
        <strain evidence="19">CBS 4856</strain>
    </source>
</reference>
<evidence type="ECO:0000256" key="8">
    <source>
        <dbReference type="ARBA" id="ARBA00023002"/>
    </source>
</evidence>
<protein>
    <recommendedName>
        <fullName evidence="15">Amine oxidase</fullName>
        <ecNumber evidence="15">1.4.3.-</ecNumber>
    </recommendedName>
</protein>
<feature type="domain" description="Copper amine oxidase N3-terminal" evidence="18">
    <location>
        <begin position="112"/>
        <end position="212"/>
    </location>
</feature>
<evidence type="ECO:0000256" key="3">
    <source>
        <dbReference type="ARBA" id="ARBA00001947"/>
    </source>
</evidence>
<dbReference type="EMBL" id="SWFS01000406">
    <property type="protein sequence ID" value="KAA8905862.1"/>
    <property type="molecule type" value="Genomic_DNA"/>
</dbReference>
<evidence type="ECO:0000259" key="18">
    <source>
        <dbReference type="Pfam" id="PF02728"/>
    </source>
</evidence>
<comment type="catalytic activity">
    <reaction evidence="12">
        <text>a primary methyl amine + O2 + H2O = an aldehyde + H2O2 + NH4(+)</text>
        <dbReference type="Rhea" id="RHEA:16153"/>
        <dbReference type="ChEBI" id="CHEBI:15377"/>
        <dbReference type="ChEBI" id="CHEBI:15379"/>
        <dbReference type="ChEBI" id="CHEBI:16240"/>
        <dbReference type="ChEBI" id="CHEBI:17478"/>
        <dbReference type="ChEBI" id="CHEBI:28938"/>
        <dbReference type="ChEBI" id="CHEBI:228804"/>
        <dbReference type="EC" id="1.4.3.21"/>
    </reaction>
</comment>
<feature type="active site" description="Schiff-base intermediate with substrate; via topaquinone" evidence="13">
    <location>
        <position position="401"/>
    </location>
</feature>
<feature type="modified residue" description="2',4',5'-topaquinone" evidence="14">
    <location>
        <position position="401"/>
    </location>
</feature>
<comment type="similarity">
    <text evidence="4 15">Belongs to the copper/topaquinone oxidase family.</text>
</comment>
<dbReference type="GO" id="GO:0005507">
    <property type="term" value="F:copper ion binding"/>
    <property type="evidence" value="ECO:0007669"/>
    <property type="project" value="InterPro"/>
</dbReference>
<feature type="active site" description="Proton acceptor" evidence="13">
    <location>
        <position position="315"/>
    </location>
</feature>
<evidence type="ECO:0000256" key="15">
    <source>
        <dbReference type="RuleBase" id="RU000672"/>
    </source>
</evidence>
<dbReference type="FunFam" id="2.70.98.20:FF:000001">
    <property type="entry name" value="Amine oxidase"/>
    <property type="match status" value="1"/>
</dbReference>
<evidence type="ECO:0000256" key="10">
    <source>
        <dbReference type="ARBA" id="ARBA00023157"/>
    </source>
</evidence>
<dbReference type="InterPro" id="IPR015802">
    <property type="entry name" value="Cu_amine_oxidase_N3"/>
</dbReference>
<dbReference type="InterPro" id="IPR036460">
    <property type="entry name" value="Cu_amine_oxidase_C_sf"/>
</dbReference>
<dbReference type="PROSITE" id="PS01165">
    <property type="entry name" value="COPPER_AMINE_OXID_2"/>
    <property type="match status" value="1"/>
</dbReference>
<dbReference type="GO" id="GO:0008131">
    <property type="term" value="F:primary methylamine oxidase activity"/>
    <property type="evidence" value="ECO:0007669"/>
    <property type="project" value="UniProtKB-EC"/>
</dbReference>
<dbReference type="PANTHER" id="PTHR10638:SF86">
    <property type="entry name" value="COPPER AMINE OXIDASE 1-RELATED"/>
    <property type="match status" value="1"/>
</dbReference>
<evidence type="ECO:0000313" key="20">
    <source>
        <dbReference type="Proteomes" id="UP000761534"/>
    </source>
</evidence>
<dbReference type="PROSITE" id="PS01164">
    <property type="entry name" value="COPPER_AMINE_OXID_1"/>
    <property type="match status" value="1"/>
</dbReference>
<dbReference type="Gene3D" id="3.10.450.40">
    <property type="match status" value="2"/>
</dbReference>
<evidence type="ECO:0000256" key="2">
    <source>
        <dbReference type="ARBA" id="ARBA00001936"/>
    </source>
</evidence>
<dbReference type="AlphaFoldDB" id="A0A642UZJ2"/>
<dbReference type="Proteomes" id="UP000761534">
    <property type="component" value="Unassembled WGS sequence"/>
</dbReference>
<comment type="cofactor">
    <cofactor evidence="15">
        <name>Cu cation</name>
        <dbReference type="ChEBI" id="CHEBI:23378"/>
    </cofactor>
    <text evidence="15">Contains 1 topaquinone per subunit.</text>
</comment>
<accession>A0A642UZJ2</accession>
<name>A0A642UZJ2_9ASCO</name>
<dbReference type="SUPFAM" id="SSF49998">
    <property type="entry name" value="Amine oxidase catalytic domain"/>
    <property type="match status" value="1"/>
</dbReference>